<proteinExistence type="predicted"/>
<comment type="caution">
    <text evidence="3">The sequence shown here is derived from an EMBL/GenBank/DDBJ whole genome shotgun (WGS) entry which is preliminary data.</text>
</comment>
<evidence type="ECO:0000256" key="2">
    <source>
        <dbReference type="SAM" id="SignalP"/>
    </source>
</evidence>
<feature type="compositionally biased region" description="Low complexity" evidence="1">
    <location>
        <begin position="380"/>
        <end position="394"/>
    </location>
</feature>
<gene>
    <name evidence="3" type="ORF">SCF082_LOCUS3902</name>
</gene>
<keyword evidence="2" id="KW-0732">Signal</keyword>
<evidence type="ECO:0000256" key="1">
    <source>
        <dbReference type="SAM" id="MobiDB-lite"/>
    </source>
</evidence>
<sequence>MIRCWHRWLFFLALSMAERCEEDSSLLQTRSDGALQSGQRPCEADLNAINGEGWWMVDVTVFPLGDSTWHTSFGNVGKNRPKPQNSTIVNECYIEIHGVNGTVNNPRSTQLRWSILELCLLSLCTGMLKTLTSQRTMDPAFQDLNALSFTSLSCKGFSCSGVQVELTQDLHCTSDSTNPPATCGHGNFSFVADQMRREHVVKCGGSACYAADFSFVSSNIRFTCDSNGFDSSGACNRSSIALLESKTCLDLICGENDCKGEGLDQIRVRITDPETSKCYYQGPEHRRPSMCTATKSHQCPTTSRARPCCKDAEETDCAECCTIRSLGSGFIQAIARERAMGTDTITATPTTTMYTSITQILLRTTSSTSAATTITQIQLTTTTSTAPPTTAAPTPRREPRAKRRAQRRQQRQARRR</sequence>
<evidence type="ECO:0000313" key="4">
    <source>
        <dbReference type="Proteomes" id="UP001642464"/>
    </source>
</evidence>
<reference evidence="3 4" key="1">
    <citation type="submission" date="2024-02" db="EMBL/GenBank/DDBJ databases">
        <authorList>
            <person name="Chen Y."/>
            <person name="Shah S."/>
            <person name="Dougan E. K."/>
            <person name="Thang M."/>
            <person name="Chan C."/>
        </authorList>
    </citation>
    <scope>NUCLEOTIDE SEQUENCE [LARGE SCALE GENOMIC DNA]</scope>
</reference>
<feature type="signal peptide" evidence="2">
    <location>
        <begin position="1"/>
        <end position="17"/>
    </location>
</feature>
<dbReference type="EMBL" id="CAXAMM010002002">
    <property type="protein sequence ID" value="CAK8994343.1"/>
    <property type="molecule type" value="Genomic_DNA"/>
</dbReference>
<feature type="chain" id="PRO_5046374259" description="SRCR domain-containing protein" evidence="2">
    <location>
        <begin position="18"/>
        <end position="416"/>
    </location>
</feature>
<organism evidence="3 4">
    <name type="scientific">Durusdinium trenchii</name>
    <dbReference type="NCBI Taxonomy" id="1381693"/>
    <lineage>
        <taxon>Eukaryota</taxon>
        <taxon>Sar</taxon>
        <taxon>Alveolata</taxon>
        <taxon>Dinophyceae</taxon>
        <taxon>Suessiales</taxon>
        <taxon>Symbiodiniaceae</taxon>
        <taxon>Durusdinium</taxon>
    </lineage>
</organism>
<name>A0ABP0HWW4_9DINO</name>
<evidence type="ECO:0008006" key="5">
    <source>
        <dbReference type="Google" id="ProtNLM"/>
    </source>
</evidence>
<feature type="compositionally biased region" description="Basic residues" evidence="1">
    <location>
        <begin position="399"/>
        <end position="416"/>
    </location>
</feature>
<evidence type="ECO:0000313" key="3">
    <source>
        <dbReference type="EMBL" id="CAK8994343.1"/>
    </source>
</evidence>
<keyword evidence="4" id="KW-1185">Reference proteome</keyword>
<feature type="region of interest" description="Disordered" evidence="1">
    <location>
        <begin position="380"/>
        <end position="416"/>
    </location>
</feature>
<accession>A0ABP0HWW4</accession>
<protein>
    <recommendedName>
        <fullName evidence="5">SRCR domain-containing protein</fullName>
    </recommendedName>
</protein>
<dbReference type="Proteomes" id="UP001642464">
    <property type="component" value="Unassembled WGS sequence"/>
</dbReference>